<feature type="compositionally biased region" description="Basic and acidic residues" evidence="1">
    <location>
        <begin position="13"/>
        <end position="22"/>
    </location>
</feature>
<evidence type="ECO:0000313" key="2">
    <source>
        <dbReference type="EMBL" id="CAA9496625.1"/>
    </source>
</evidence>
<sequence length="41" mass="4440">MSCTDIGPRISKTKSDIYDGKTTENNAKGTVLALSKSSQRH</sequence>
<accession>A0A6J4SMG2</accession>
<reference evidence="2" key="1">
    <citation type="submission" date="2020-02" db="EMBL/GenBank/DDBJ databases">
        <authorList>
            <person name="Meier V. D."/>
        </authorList>
    </citation>
    <scope>NUCLEOTIDE SEQUENCE</scope>
    <source>
        <strain evidence="2">AVDCRST_MAG96</strain>
    </source>
</reference>
<name>A0A6J4SMG2_9BACT</name>
<organism evidence="2">
    <name type="scientific">uncultured Segetibacter sp</name>
    <dbReference type="NCBI Taxonomy" id="481133"/>
    <lineage>
        <taxon>Bacteria</taxon>
        <taxon>Pseudomonadati</taxon>
        <taxon>Bacteroidota</taxon>
        <taxon>Chitinophagia</taxon>
        <taxon>Chitinophagales</taxon>
        <taxon>Chitinophagaceae</taxon>
        <taxon>Segetibacter</taxon>
        <taxon>environmental samples</taxon>
    </lineage>
</organism>
<feature type="region of interest" description="Disordered" evidence="1">
    <location>
        <begin position="1"/>
        <end position="23"/>
    </location>
</feature>
<proteinExistence type="predicted"/>
<gene>
    <name evidence="2" type="ORF">AVDCRST_MAG96-1757</name>
</gene>
<protein>
    <submittedName>
        <fullName evidence="2">Uncharacterized protein</fullName>
    </submittedName>
</protein>
<dbReference type="EMBL" id="CADCVN010000673">
    <property type="protein sequence ID" value="CAA9496625.1"/>
    <property type="molecule type" value="Genomic_DNA"/>
</dbReference>
<dbReference type="AlphaFoldDB" id="A0A6J4SMG2"/>
<evidence type="ECO:0000256" key="1">
    <source>
        <dbReference type="SAM" id="MobiDB-lite"/>
    </source>
</evidence>